<dbReference type="InterPro" id="IPR017853">
    <property type="entry name" value="GH"/>
</dbReference>
<dbReference type="AlphaFoldDB" id="A0A1F4XWV3"/>
<dbReference type="Pfam" id="PF01471">
    <property type="entry name" value="PG_binding_1"/>
    <property type="match status" value="1"/>
</dbReference>
<evidence type="ECO:0000256" key="3">
    <source>
        <dbReference type="RuleBase" id="RU000489"/>
    </source>
</evidence>
<dbReference type="Pfam" id="PF00704">
    <property type="entry name" value="Glyco_hydro_18"/>
    <property type="match status" value="1"/>
</dbReference>
<evidence type="ECO:0000256" key="2">
    <source>
        <dbReference type="ARBA" id="ARBA00023295"/>
    </source>
</evidence>
<dbReference type="STRING" id="1797245.A2949_02710"/>
<reference evidence="7 8" key="1">
    <citation type="journal article" date="2016" name="Nat. Commun.">
        <title>Thousands of microbial genomes shed light on interconnected biogeochemical processes in an aquifer system.</title>
        <authorList>
            <person name="Anantharaman K."/>
            <person name="Brown C.T."/>
            <person name="Hug L.A."/>
            <person name="Sharon I."/>
            <person name="Castelle C.J."/>
            <person name="Probst A.J."/>
            <person name="Thomas B.C."/>
            <person name="Singh A."/>
            <person name="Wilkins M.J."/>
            <person name="Karaoz U."/>
            <person name="Brodie E.L."/>
            <person name="Williams K.H."/>
            <person name="Hubbard S.S."/>
            <person name="Banfield J.F."/>
        </authorList>
    </citation>
    <scope>NUCLEOTIDE SEQUENCE [LARGE SCALE GENOMIC DNA]</scope>
</reference>
<dbReference type="GO" id="GO:0008061">
    <property type="term" value="F:chitin binding"/>
    <property type="evidence" value="ECO:0007669"/>
    <property type="project" value="InterPro"/>
</dbReference>
<evidence type="ECO:0000313" key="7">
    <source>
        <dbReference type="EMBL" id="OGC86180.1"/>
    </source>
</evidence>
<proteinExistence type="inferred from homology"/>
<name>A0A1F4XWV3_9BACT</name>
<dbReference type="InterPro" id="IPR029070">
    <property type="entry name" value="Chitinase_insertion_sf"/>
</dbReference>
<dbReference type="SUPFAM" id="SSF51445">
    <property type="entry name" value="(Trans)glycosidases"/>
    <property type="match status" value="1"/>
</dbReference>
<comment type="similarity">
    <text evidence="4">Belongs to the glycosyl hydrolase 18 family.</text>
</comment>
<feature type="domain" description="GH18" evidence="6">
    <location>
        <begin position="109"/>
        <end position="488"/>
    </location>
</feature>
<evidence type="ECO:0000256" key="5">
    <source>
        <dbReference type="SAM" id="SignalP"/>
    </source>
</evidence>
<evidence type="ECO:0000313" key="8">
    <source>
        <dbReference type="Proteomes" id="UP000178585"/>
    </source>
</evidence>
<dbReference type="Gene3D" id="3.20.20.80">
    <property type="entry name" value="Glycosidases"/>
    <property type="match status" value="1"/>
</dbReference>
<dbReference type="Gene3D" id="3.10.50.10">
    <property type="match status" value="1"/>
</dbReference>
<dbReference type="InterPro" id="IPR036366">
    <property type="entry name" value="PGBDSf"/>
</dbReference>
<dbReference type="InterPro" id="IPR011583">
    <property type="entry name" value="Chitinase_II/V-like_cat"/>
</dbReference>
<dbReference type="InterPro" id="IPR036365">
    <property type="entry name" value="PGBD-like_sf"/>
</dbReference>
<dbReference type="InterPro" id="IPR001579">
    <property type="entry name" value="Glyco_hydro_18_chit_AS"/>
</dbReference>
<dbReference type="PANTHER" id="PTHR46066:SF2">
    <property type="entry name" value="CHITINASE DOMAIN-CONTAINING PROTEIN 1"/>
    <property type="match status" value="1"/>
</dbReference>
<organism evidence="7 8">
    <name type="scientific">Candidatus Adlerbacteria bacterium RIFCSPLOWO2_01_FULL_54_21b</name>
    <dbReference type="NCBI Taxonomy" id="1797245"/>
    <lineage>
        <taxon>Bacteria</taxon>
        <taxon>Candidatus Adleribacteriota</taxon>
    </lineage>
</organism>
<protein>
    <recommendedName>
        <fullName evidence="6">GH18 domain-containing protein</fullName>
    </recommendedName>
</protein>
<feature type="chain" id="PRO_5009515498" description="GH18 domain-containing protein" evidence="5">
    <location>
        <begin position="22"/>
        <end position="488"/>
    </location>
</feature>
<evidence type="ECO:0000259" key="6">
    <source>
        <dbReference type="PROSITE" id="PS51910"/>
    </source>
</evidence>
<keyword evidence="1 3" id="KW-0378">Hydrolase</keyword>
<comment type="caution">
    <text evidence="7">The sequence shown here is derived from an EMBL/GenBank/DDBJ whole genome shotgun (WGS) entry which is preliminary data.</text>
</comment>
<dbReference type="SUPFAM" id="SSF47090">
    <property type="entry name" value="PGBD-like"/>
    <property type="match status" value="1"/>
</dbReference>
<gene>
    <name evidence="7" type="ORF">A2949_02710</name>
</gene>
<dbReference type="Gene3D" id="1.10.101.10">
    <property type="entry name" value="PGBD-like superfamily/PGBD"/>
    <property type="match status" value="1"/>
</dbReference>
<feature type="signal peptide" evidence="5">
    <location>
        <begin position="1"/>
        <end position="21"/>
    </location>
</feature>
<dbReference type="SMART" id="SM00636">
    <property type="entry name" value="Glyco_18"/>
    <property type="match status" value="1"/>
</dbReference>
<dbReference type="GO" id="GO:0004553">
    <property type="term" value="F:hydrolase activity, hydrolyzing O-glycosyl compounds"/>
    <property type="evidence" value="ECO:0007669"/>
    <property type="project" value="InterPro"/>
</dbReference>
<dbReference type="InterPro" id="IPR001223">
    <property type="entry name" value="Glyco_hydro18_cat"/>
</dbReference>
<dbReference type="InterPro" id="IPR002477">
    <property type="entry name" value="Peptidoglycan-bd-like"/>
</dbReference>
<dbReference type="Proteomes" id="UP000178585">
    <property type="component" value="Unassembled WGS sequence"/>
</dbReference>
<evidence type="ECO:0000256" key="1">
    <source>
        <dbReference type="ARBA" id="ARBA00022801"/>
    </source>
</evidence>
<sequence length="488" mass="52520">MKKLFLFATFILLLVPSSASAASLSFGASGGSVTALQQALIAKGYLAQGKATGYFGPLTDAALKKFQCDSGIICSGTVVAGYGVYGPRTQAALGGASVPTTPSGSSGTSVSSFEYSGWLPYWREASSTQDALAHIDQLKEINPFAYVLQDDGTIRDMVGIAEEPWRSLITVAKAKKVRVIPTIMTSDTASLHAILSDSARRVALEDDITALVLNEGFDGIDIDFEGKSADDKNYFSTFLRGLYSRMGNKWVMCTIESRTPLSDRYFNVTPPQDAGLYANDFVQINKYCDRVRFMTYDQQSVDTKRAAEATVQGQLYAPVADTAWVEKAIREAMKVIPKSKIVMGVATYGYEWDVTAYSDGYVYDLLWSFGPGYAAPIAAQYGITPVRQFSGELGFSYVPAAGMAAAPSAPVDLSAHAPSGTTSADRAAAGALASAQANNSHSSFRYMVWQDAEAIKQKIDLAKKLGIRGVAIFRLDGGEDPAMWSYFK</sequence>
<evidence type="ECO:0000256" key="4">
    <source>
        <dbReference type="RuleBase" id="RU004453"/>
    </source>
</evidence>
<dbReference type="PANTHER" id="PTHR46066">
    <property type="entry name" value="CHITINASE DOMAIN-CONTAINING PROTEIN 1 FAMILY MEMBER"/>
    <property type="match status" value="1"/>
</dbReference>
<dbReference type="PROSITE" id="PS51910">
    <property type="entry name" value="GH18_2"/>
    <property type="match status" value="1"/>
</dbReference>
<keyword evidence="5" id="KW-0732">Signal</keyword>
<accession>A0A1F4XWV3</accession>
<dbReference type="PROSITE" id="PS01095">
    <property type="entry name" value="GH18_1"/>
    <property type="match status" value="1"/>
</dbReference>
<dbReference type="GO" id="GO:0005975">
    <property type="term" value="P:carbohydrate metabolic process"/>
    <property type="evidence" value="ECO:0007669"/>
    <property type="project" value="InterPro"/>
</dbReference>
<keyword evidence="2 3" id="KW-0326">Glycosidase</keyword>
<dbReference type="EMBL" id="MEWZ01000029">
    <property type="protein sequence ID" value="OGC86180.1"/>
    <property type="molecule type" value="Genomic_DNA"/>
</dbReference>